<dbReference type="Gene3D" id="3.30.700.10">
    <property type="entry name" value="Glycoprotein, Type 4 Pilin"/>
    <property type="match status" value="1"/>
</dbReference>
<sequence>MYPACPRRAGMTRCQRGVTLIELLIAVAIVSLLAAIAYPPLSRHLERSLRADAHAGLLSAASELERCHARHLSYAACAISARSPAGHYQIRLEHTSTVPRVVATTAREDGCHDAIVLTLTGERLPQACWP</sequence>
<proteinExistence type="predicted"/>
<dbReference type="NCBIfam" id="TIGR02532">
    <property type="entry name" value="IV_pilin_GFxxxE"/>
    <property type="match status" value="1"/>
</dbReference>
<feature type="transmembrane region" description="Helical" evidence="1">
    <location>
        <begin position="20"/>
        <end position="41"/>
    </location>
</feature>
<dbReference type="Pfam" id="PF07963">
    <property type="entry name" value="N_methyl"/>
    <property type="match status" value="1"/>
</dbReference>
<keyword evidence="3" id="KW-1185">Reference proteome</keyword>
<accession>A0ABT2EGU9</accession>
<dbReference type="PROSITE" id="PS00409">
    <property type="entry name" value="PROKAR_NTER_METHYL"/>
    <property type="match status" value="1"/>
</dbReference>
<organism evidence="2 3">
    <name type="scientific">Halomonas dongshanensis</name>
    <dbReference type="NCBI Taxonomy" id="2890835"/>
    <lineage>
        <taxon>Bacteria</taxon>
        <taxon>Pseudomonadati</taxon>
        <taxon>Pseudomonadota</taxon>
        <taxon>Gammaproteobacteria</taxon>
        <taxon>Oceanospirillales</taxon>
        <taxon>Halomonadaceae</taxon>
        <taxon>Halomonas</taxon>
    </lineage>
</organism>
<evidence type="ECO:0000313" key="2">
    <source>
        <dbReference type="EMBL" id="MCS2610828.1"/>
    </source>
</evidence>
<comment type="caution">
    <text evidence="2">The sequence shown here is derived from an EMBL/GenBank/DDBJ whole genome shotgun (WGS) entry which is preliminary data.</text>
</comment>
<protein>
    <submittedName>
        <fullName evidence="2">Prepilin-type N-terminal cleavage/methylation domain-containing protein</fullName>
    </submittedName>
</protein>
<evidence type="ECO:0000256" key="1">
    <source>
        <dbReference type="SAM" id="Phobius"/>
    </source>
</evidence>
<name>A0ABT2EGU9_9GAMM</name>
<keyword evidence="1" id="KW-1133">Transmembrane helix</keyword>
<dbReference type="InterPro" id="IPR045584">
    <property type="entry name" value="Pilin-like"/>
</dbReference>
<dbReference type="RefSeq" id="WP_259037324.1">
    <property type="nucleotide sequence ID" value="NZ_JAJISC010000008.1"/>
</dbReference>
<dbReference type="InterPro" id="IPR031982">
    <property type="entry name" value="PilE-like"/>
</dbReference>
<evidence type="ECO:0000313" key="3">
    <source>
        <dbReference type="Proteomes" id="UP001165542"/>
    </source>
</evidence>
<keyword evidence="1" id="KW-0812">Transmembrane</keyword>
<keyword evidence="1" id="KW-0472">Membrane</keyword>
<dbReference type="SUPFAM" id="SSF54523">
    <property type="entry name" value="Pili subunits"/>
    <property type="match status" value="1"/>
</dbReference>
<reference evidence="2" key="1">
    <citation type="submission" date="2021-11" db="EMBL/GenBank/DDBJ databases">
        <title>Halomonas sp., isolated from a coastal aquaculture zone in Dongshan Bay.</title>
        <authorList>
            <person name="Lin W."/>
        </authorList>
    </citation>
    <scope>NUCLEOTIDE SEQUENCE</scope>
    <source>
        <strain evidence="2">Yzlin-01</strain>
    </source>
</reference>
<dbReference type="Proteomes" id="UP001165542">
    <property type="component" value="Unassembled WGS sequence"/>
</dbReference>
<dbReference type="InterPro" id="IPR012902">
    <property type="entry name" value="N_methyl_site"/>
</dbReference>
<dbReference type="Pfam" id="PF16732">
    <property type="entry name" value="ComP_DUS"/>
    <property type="match status" value="1"/>
</dbReference>
<gene>
    <name evidence="2" type="ORF">LLY24_16045</name>
</gene>
<dbReference type="EMBL" id="JAJISC010000008">
    <property type="protein sequence ID" value="MCS2610828.1"/>
    <property type="molecule type" value="Genomic_DNA"/>
</dbReference>